<comment type="similarity">
    <text evidence="2">Belongs to the TsaE family.</text>
</comment>
<evidence type="ECO:0000256" key="2">
    <source>
        <dbReference type="ARBA" id="ARBA00007599"/>
    </source>
</evidence>
<evidence type="ECO:0000256" key="5">
    <source>
        <dbReference type="ARBA" id="ARBA00022694"/>
    </source>
</evidence>
<evidence type="ECO:0000256" key="8">
    <source>
        <dbReference type="ARBA" id="ARBA00022840"/>
    </source>
</evidence>
<comment type="subcellular location">
    <subcellularLocation>
        <location evidence="1">Cytoplasm</location>
    </subcellularLocation>
</comment>
<dbReference type="GO" id="GO:0005524">
    <property type="term" value="F:ATP binding"/>
    <property type="evidence" value="ECO:0007669"/>
    <property type="project" value="UniProtKB-KW"/>
</dbReference>
<keyword evidence="13" id="KW-1185">Reference proteome</keyword>
<dbReference type="AlphaFoldDB" id="A0A6F8Y0A7"/>
<evidence type="ECO:0000256" key="3">
    <source>
        <dbReference type="ARBA" id="ARBA00019010"/>
    </source>
</evidence>
<evidence type="ECO:0000256" key="9">
    <source>
        <dbReference type="ARBA" id="ARBA00022842"/>
    </source>
</evidence>
<organism evidence="12 13">
    <name type="scientific">Phytohabitans flavus</name>
    <dbReference type="NCBI Taxonomy" id="1076124"/>
    <lineage>
        <taxon>Bacteria</taxon>
        <taxon>Bacillati</taxon>
        <taxon>Actinomycetota</taxon>
        <taxon>Actinomycetes</taxon>
        <taxon>Micromonosporales</taxon>
        <taxon>Micromonosporaceae</taxon>
    </lineage>
</organism>
<reference evidence="12 13" key="2">
    <citation type="submission" date="2020-03" db="EMBL/GenBank/DDBJ databases">
        <authorList>
            <person name="Ichikawa N."/>
            <person name="Kimura A."/>
            <person name="Kitahashi Y."/>
            <person name="Uohara A."/>
        </authorList>
    </citation>
    <scope>NUCLEOTIDE SEQUENCE [LARGE SCALE GENOMIC DNA]</scope>
    <source>
        <strain evidence="12 13">NBRC 107702</strain>
    </source>
</reference>
<dbReference type="Pfam" id="PF02367">
    <property type="entry name" value="TsaE"/>
    <property type="match status" value="1"/>
</dbReference>
<keyword evidence="5" id="KW-0819">tRNA processing</keyword>
<keyword evidence="6" id="KW-0479">Metal-binding</keyword>
<dbReference type="KEGG" id="pfla:Pflav_059030"/>
<evidence type="ECO:0000256" key="1">
    <source>
        <dbReference type="ARBA" id="ARBA00004496"/>
    </source>
</evidence>
<keyword evidence="12" id="KW-0808">Transferase</keyword>
<dbReference type="GO" id="GO:0002949">
    <property type="term" value="P:tRNA threonylcarbamoyladenosine modification"/>
    <property type="evidence" value="ECO:0007669"/>
    <property type="project" value="InterPro"/>
</dbReference>
<dbReference type="Proteomes" id="UP000502508">
    <property type="component" value="Chromosome"/>
</dbReference>
<name>A0A6F8Y0A7_9ACTN</name>
<dbReference type="GO" id="GO:0046872">
    <property type="term" value="F:metal ion binding"/>
    <property type="evidence" value="ECO:0007669"/>
    <property type="project" value="UniProtKB-KW"/>
</dbReference>
<evidence type="ECO:0000256" key="11">
    <source>
        <dbReference type="ARBA" id="ARBA00032441"/>
    </source>
</evidence>
<keyword evidence="7" id="KW-0547">Nucleotide-binding</keyword>
<dbReference type="NCBIfam" id="TIGR00150">
    <property type="entry name" value="T6A_YjeE"/>
    <property type="match status" value="1"/>
</dbReference>
<evidence type="ECO:0000256" key="4">
    <source>
        <dbReference type="ARBA" id="ARBA00022490"/>
    </source>
</evidence>
<dbReference type="GO" id="GO:0005737">
    <property type="term" value="C:cytoplasm"/>
    <property type="evidence" value="ECO:0007669"/>
    <property type="project" value="UniProtKB-SubCell"/>
</dbReference>
<keyword evidence="4" id="KW-0963">Cytoplasm</keyword>
<dbReference type="InterPro" id="IPR027417">
    <property type="entry name" value="P-loop_NTPase"/>
</dbReference>
<keyword evidence="8" id="KW-0067">ATP-binding</keyword>
<protein>
    <recommendedName>
        <fullName evidence="3">tRNA threonylcarbamoyladenosine biosynthesis protein TsaE</fullName>
    </recommendedName>
    <alternativeName>
        <fullName evidence="11">t(6)A37 threonylcarbamoyladenosine biosynthesis protein TsaE</fullName>
    </alternativeName>
</protein>
<evidence type="ECO:0000256" key="6">
    <source>
        <dbReference type="ARBA" id="ARBA00022723"/>
    </source>
</evidence>
<keyword evidence="9" id="KW-0460">Magnesium</keyword>
<dbReference type="InterPro" id="IPR003442">
    <property type="entry name" value="T6A_TsaE"/>
</dbReference>
<proteinExistence type="inferred from homology"/>
<evidence type="ECO:0000256" key="7">
    <source>
        <dbReference type="ARBA" id="ARBA00022741"/>
    </source>
</evidence>
<accession>A0A6F8Y0A7</accession>
<sequence length="161" mass="17329">MDSFDVTSTGPEETGRIASILAESLRAGDVILLRGALAAGKTTFVKGVAAALGSVDTVTSPTYMLAQFYRSESAPILHMDAYRLTGVAEYRDLGLEDYLADSITLIEWGEKLADDFPCHLTIDFRAGAADPDHRTLSFASSCDRWISILPLLRAGVTLEVA</sequence>
<evidence type="ECO:0000313" key="13">
    <source>
        <dbReference type="Proteomes" id="UP000502508"/>
    </source>
</evidence>
<comment type="function">
    <text evidence="10">Required for the formation of a threonylcarbamoyl group on adenosine at position 37 (t(6)A37) in tRNAs that read codons beginning with adenine. Is involved in the transfer of the threonylcarbamoyl moiety of threonylcarbamoyl-AMP (TC-AMP) to the N6 group of A37, together with TsaD and TsaB. TsaE seems to play an indirect role in the t(6)A biosynthesis pathway, possibly in regulating the core enzymatic function of TsaD.</text>
</comment>
<evidence type="ECO:0000313" key="12">
    <source>
        <dbReference type="EMBL" id="BCB79493.1"/>
    </source>
</evidence>
<dbReference type="EMBL" id="AP022870">
    <property type="protein sequence ID" value="BCB79493.1"/>
    <property type="molecule type" value="Genomic_DNA"/>
</dbReference>
<dbReference type="PANTHER" id="PTHR33540">
    <property type="entry name" value="TRNA THREONYLCARBAMOYLADENOSINE BIOSYNTHESIS PROTEIN TSAE"/>
    <property type="match status" value="1"/>
</dbReference>
<gene>
    <name evidence="12" type="ORF">Pflav_059030</name>
</gene>
<dbReference type="SUPFAM" id="SSF52540">
    <property type="entry name" value="P-loop containing nucleoside triphosphate hydrolases"/>
    <property type="match status" value="1"/>
</dbReference>
<evidence type="ECO:0000256" key="10">
    <source>
        <dbReference type="ARBA" id="ARBA00024908"/>
    </source>
</evidence>
<dbReference type="PANTHER" id="PTHR33540:SF2">
    <property type="entry name" value="TRNA THREONYLCARBAMOYLADENOSINE BIOSYNTHESIS PROTEIN TSAE"/>
    <property type="match status" value="1"/>
</dbReference>
<reference evidence="12 13" key="1">
    <citation type="submission" date="2020-03" db="EMBL/GenBank/DDBJ databases">
        <title>Whole genome shotgun sequence of Phytohabitans flavus NBRC 107702.</title>
        <authorList>
            <person name="Komaki H."/>
            <person name="Tamura T."/>
        </authorList>
    </citation>
    <scope>NUCLEOTIDE SEQUENCE [LARGE SCALE GENOMIC DNA]</scope>
    <source>
        <strain evidence="12 13">NBRC 107702</strain>
    </source>
</reference>
<dbReference type="Gene3D" id="3.40.50.300">
    <property type="entry name" value="P-loop containing nucleotide triphosphate hydrolases"/>
    <property type="match status" value="1"/>
</dbReference>
<dbReference type="RefSeq" id="WP_173039471.1">
    <property type="nucleotide sequence ID" value="NZ_AP022870.1"/>
</dbReference>
<dbReference type="GO" id="GO:0016740">
    <property type="term" value="F:transferase activity"/>
    <property type="evidence" value="ECO:0007669"/>
    <property type="project" value="UniProtKB-KW"/>
</dbReference>